<accession>A0A1G7CUW6</accession>
<dbReference type="SUPFAM" id="SSF51182">
    <property type="entry name" value="RmlC-like cupins"/>
    <property type="match status" value="1"/>
</dbReference>
<keyword evidence="2" id="KW-1185">Reference proteome</keyword>
<dbReference type="InterPro" id="IPR014710">
    <property type="entry name" value="RmlC-like_jellyroll"/>
</dbReference>
<dbReference type="RefSeq" id="WP_092736596.1">
    <property type="nucleotide sequence ID" value="NZ_FNAS01000009.1"/>
</dbReference>
<dbReference type="InterPro" id="IPR011051">
    <property type="entry name" value="RmlC_Cupin_sf"/>
</dbReference>
<gene>
    <name evidence="1" type="ORF">SAMN05421544_10927</name>
</gene>
<dbReference type="Proteomes" id="UP000198517">
    <property type="component" value="Unassembled WGS sequence"/>
</dbReference>
<proteinExistence type="predicted"/>
<evidence type="ECO:0008006" key="3">
    <source>
        <dbReference type="Google" id="ProtNLM"/>
    </source>
</evidence>
<protein>
    <recommendedName>
        <fullName evidence="3">Cupin domain-containing protein</fullName>
    </recommendedName>
</protein>
<dbReference type="Gene3D" id="2.60.120.10">
    <property type="entry name" value="Jelly Rolls"/>
    <property type="match status" value="1"/>
</dbReference>
<name>A0A1G7CUW6_9FLAO</name>
<evidence type="ECO:0000313" key="1">
    <source>
        <dbReference type="EMBL" id="SDE43021.1"/>
    </source>
</evidence>
<dbReference type="AlphaFoldDB" id="A0A1G7CUW6"/>
<sequence>MNIKEQISFNNEKPTIAIVKKNERIKQFVVALGKDAVLKKHTTPVPATLVMLKGEINFFINGEILKFSAYDVYEIPVDVEHEVVGASEENMFLITQEL</sequence>
<evidence type="ECO:0000313" key="2">
    <source>
        <dbReference type="Proteomes" id="UP000198517"/>
    </source>
</evidence>
<organism evidence="1 2">
    <name type="scientific">Riemerella columbipharyngis</name>
    <dbReference type="NCBI Taxonomy" id="1071918"/>
    <lineage>
        <taxon>Bacteria</taxon>
        <taxon>Pseudomonadati</taxon>
        <taxon>Bacteroidota</taxon>
        <taxon>Flavobacteriia</taxon>
        <taxon>Flavobacteriales</taxon>
        <taxon>Weeksellaceae</taxon>
        <taxon>Riemerella</taxon>
    </lineage>
</organism>
<reference evidence="1 2" key="1">
    <citation type="submission" date="2016-10" db="EMBL/GenBank/DDBJ databases">
        <authorList>
            <person name="de Groot N.N."/>
        </authorList>
    </citation>
    <scope>NUCLEOTIDE SEQUENCE [LARGE SCALE GENOMIC DNA]</scope>
    <source>
        <strain evidence="1 2">DSM 24015</strain>
    </source>
</reference>
<dbReference type="OrthoDB" id="4411894at2"/>
<dbReference type="STRING" id="1071918.SAMN05421544_10927"/>
<dbReference type="EMBL" id="FNAS01000009">
    <property type="protein sequence ID" value="SDE43021.1"/>
    <property type="molecule type" value="Genomic_DNA"/>
</dbReference>